<reference evidence="2" key="1">
    <citation type="journal article" date="2012" name="MBio">
        <title>Comparative genome analysis of Trichophyton rubrum and related dermatophytes reveals candidate genes involved in infection.</title>
        <authorList>
            <person name="Martinez D.A."/>
            <person name="Oliver B.G."/>
            <person name="Graeser Y."/>
            <person name="Goldberg J.M."/>
            <person name="Li W."/>
            <person name="Martinez-Rossi N.M."/>
            <person name="Monod M."/>
            <person name="Shelest E."/>
            <person name="Barton R.C."/>
            <person name="Birch E."/>
            <person name="Brakhage A.A."/>
            <person name="Chen Z."/>
            <person name="Gurr S.J."/>
            <person name="Heiman D."/>
            <person name="Heitman J."/>
            <person name="Kosti I."/>
            <person name="Rossi A."/>
            <person name="Saif S."/>
            <person name="Samalova M."/>
            <person name="Saunders C.W."/>
            <person name="Shea T."/>
            <person name="Summerbell R.C."/>
            <person name="Xu J."/>
            <person name="Young S."/>
            <person name="Zeng Q."/>
            <person name="Birren B.W."/>
            <person name="Cuomo C.A."/>
            <person name="White T.C."/>
        </authorList>
    </citation>
    <scope>NUCLEOTIDE SEQUENCE [LARGE SCALE GENOMIC DNA]</scope>
    <source>
        <strain evidence="2">ATCC MYA-4605 / CBS 113480</strain>
    </source>
</reference>
<dbReference type="GeneID" id="9225787"/>
<dbReference type="OrthoDB" id="4171077at2759"/>
<evidence type="ECO:0000313" key="2">
    <source>
        <dbReference type="Proteomes" id="UP000002035"/>
    </source>
</evidence>
<evidence type="ECO:0000313" key="1">
    <source>
        <dbReference type="EMBL" id="EEQ34562.1"/>
    </source>
</evidence>
<dbReference type="VEuPathDB" id="FungiDB:MCYG_07381"/>
<accession>C5FYG4</accession>
<gene>
    <name evidence="1" type="ORF">MCYG_07381</name>
</gene>
<dbReference type="eggNOG" id="ENOG502T39C">
    <property type="taxonomic scope" value="Eukaryota"/>
</dbReference>
<sequence length="328" mass="38035">MEYTSVESSPAKGPPEQSLIRCILPELGRLRCSMVTYQERKHSMVSLPLDVVFLIADQLSPVERTMLWLTCRAFHHSIPMKGHHPIACPRARMRAMRLLYDSSLIPYFGHSSRFLCRTRSRLNVKKAVDNKKKCFFCDYFSKMGKNIHCPFHPPIEKGPRSLKLFRSVNPRDRALQVLTNSHRLTLETYVKGCIPGLVNNLLPLRINCLRNYLPASWYEEIADMAMVYQARVRRYKHDREIKEAKYYHEPTHWAQENWRIKFAEMNIWTMFTCNHCLNVFPNNSPKHGACIYCGCSVCGWSEPKILRVCDPGDTPSYILLGAIASIPR</sequence>
<dbReference type="OMA" id="GYHPIAC"/>
<protein>
    <recommendedName>
        <fullName evidence="3">F-box domain-containing protein</fullName>
    </recommendedName>
</protein>
<dbReference type="RefSeq" id="XP_002843598.1">
    <property type="nucleotide sequence ID" value="XM_002843552.1"/>
</dbReference>
<dbReference type="Proteomes" id="UP000002035">
    <property type="component" value="Unassembled WGS sequence"/>
</dbReference>
<dbReference type="HOGENOM" id="CLU_845164_0_0_1"/>
<name>C5FYG4_ARTOC</name>
<keyword evidence="2" id="KW-1185">Reference proteome</keyword>
<organism evidence="1 2">
    <name type="scientific">Arthroderma otae (strain ATCC MYA-4605 / CBS 113480)</name>
    <name type="common">Microsporum canis</name>
    <dbReference type="NCBI Taxonomy" id="554155"/>
    <lineage>
        <taxon>Eukaryota</taxon>
        <taxon>Fungi</taxon>
        <taxon>Dikarya</taxon>
        <taxon>Ascomycota</taxon>
        <taxon>Pezizomycotina</taxon>
        <taxon>Eurotiomycetes</taxon>
        <taxon>Eurotiomycetidae</taxon>
        <taxon>Onygenales</taxon>
        <taxon>Arthrodermataceae</taxon>
        <taxon>Microsporum</taxon>
    </lineage>
</organism>
<evidence type="ECO:0008006" key="3">
    <source>
        <dbReference type="Google" id="ProtNLM"/>
    </source>
</evidence>
<dbReference type="AlphaFoldDB" id="C5FYG4"/>
<dbReference type="EMBL" id="DS995707">
    <property type="protein sequence ID" value="EEQ34562.1"/>
    <property type="molecule type" value="Genomic_DNA"/>
</dbReference>
<proteinExistence type="predicted"/>